<dbReference type="InterPro" id="IPR012988">
    <property type="entry name" value="Ribosomal_uL30_N_euk"/>
</dbReference>
<evidence type="ECO:0000313" key="6">
    <source>
        <dbReference type="EMBL" id="EKX51440.1"/>
    </source>
</evidence>
<evidence type="ECO:0000259" key="4">
    <source>
        <dbReference type="Pfam" id="PF00327"/>
    </source>
</evidence>
<dbReference type="KEGG" id="gtt:GUITHDRAFT_92598"/>
<dbReference type="InterPro" id="IPR005998">
    <property type="entry name" value="Ribosomal_uL30_euk"/>
</dbReference>
<evidence type="ECO:0000256" key="2">
    <source>
        <dbReference type="ARBA" id="ARBA00022980"/>
    </source>
</evidence>
<keyword evidence="2 6" id="KW-0689">Ribosomal protein</keyword>
<dbReference type="Proteomes" id="UP000011087">
    <property type="component" value="Unassembled WGS sequence"/>
</dbReference>
<dbReference type="FunFam" id="3.30.1390.20:FF:000003">
    <property type="entry name" value="60S ribosomal protein L7"/>
    <property type="match status" value="1"/>
</dbReference>
<dbReference type="CDD" id="cd01657">
    <property type="entry name" value="Ribosomal_L7_archeal_euk"/>
    <property type="match status" value="1"/>
</dbReference>
<protein>
    <submittedName>
        <fullName evidence="6">Large subunit ribosomal protein L7e_1, cytoplasmic</fullName>
    </submittedName>
</protein>
<dbReference type="STRING" id="905079.L1JTB7"/>
<dbReference type="Pfam" id="PF00327">
    <property type="entry name" value="Ribosomal_L30"/>
    <property type="match status" value="1"/>
</dbReference>
<dbReference type="InterPro" id="IPR039699">
    <property type="entry name" value="Ribosomal_uL30"/>
</dbReference>
<evidence type="ECO:0000256" key="1">
    <source>
        <dbReference type="ARBA" id="ARBA00007594"/>
    </source>
</evidence>
<dbReference type="Pfam" id="PF08079">
    <property type="entry name" value="Ribosomal_L30_N"/>
    <property type="match status" value="1"/>
</dbReference>
<dbReference type="GO" id="GO:0000463">
    <property type="term" value="P:maturation of LSU-rRNA from tricistronic rRNA transcript (SSU-rRNA, 5.8S rRNA, LSU-rRNA)"/>
    <property type="evidence" value="ECO:0007669"/>
    <property type="project" value="TreeGrafter"/>
</dbReference>
<evidence type="ECO:0000313" key="8">
    <source>
        <dbReference type="Proteomes" id="UP000011087"/>
    </source>
</evidence>
<gene>
    <name evidence="6" type="primary">RPL7e_1</name>
    <name evidence="6" type="ORF">GUITHDRAFT_92598</name>
</gene>
<dbReference type="HOGENOM" id="CLU_055156_0_2_1"/>
<dbReference type="AlphaFoldDB" id="L1JTB7"/>
<dbReference type="SUPFAM" id="SSF55129">
    <property type="entry name" value="Ribosomal protein L30p/L7e"/>
    <property type="match status" value="1"/>
</dbReference>
<dbReference type="OrthoDB" id="28644at2759"/>
<dbReference type="GeneID" id="17308074"/>
<dbReference type="GO" id="GO:0003723">
    <property type="term" value="F:RNA binding"/>
    <property type="evidence" value="ECO:0007669"/>
    <property type="project" value="InterPro"/>
</dbReference>
<dbReference type="NCBIfam" id="TIGR01310">
    <property type="entry name" value="uL30_euk"/>
    <property type="match status" value="1"/>
</dbReference>
<dbReference type="Gene3D" id="3.30.1390.20">
    <property type="entry name" value="Ribosomal protein L30, ferredoxin-like fold domain"/>
    <property type="match status" value="1"/>
</dbReference>
<evidence type="ECO:0000259" key="5">
    <source>
        <dbReference type="Pfam" id="PF08079"/>
    </source>
</evidence>
<proteinExistence type="inferred from homology"/>
<accession>L1JTB7</accession>
<feature type="domain" description="Large ribosomal subunit protein uL30-like ferredoxin-like fold" evidence="4">
    <location>
        <begin position="82"/>
        <end position="131"/>
    </location>
</feature>
<keyword evidence="3" id="KW-0687">Ribonucleoprotein</keyword>
<dbReference type="FunFam" id="1.10.15.30:FF:000001">
    <property type="entry name" value="60S ribosomal protein L7"/>
    <property type="match status" value="1"/>
</dbReference>
<reference evidence="6 8" key="1">
    <citation type="journal article" date="2012" name="Nature">
        <title>Algal genomes reveal evolutionary mosaicism and the fate of nucleomorphs.</title>
        <authorList>
            <consortium name="DOE Joint Genome Institute"/>
            <person name="Curtis B.A."/>
            <person name="Tanifuji G."/>
            <person name="Burki F."/>
            <person name="Gruber A."/>
            <person name="Irimia M."/>
            <person name="Maruyama S."/>
            <person name="Arias M.C."/>
            <person name="Ball S.G."/>
            <person name="Gile G.H."/>
            <person name="Hirakawa Y."/>
            <person name="Hopkins J.F."/>
            <person name="Kuo A."/>
            <person name="Rensing S.A."/>
            <person name="Schmutz J."/>
            <person name="Symeonidi A."/>
            <person name="Elias M."/>
            <person name="Eveleigh R.J."/>
            <person name="Herman E.K."/>
            <person name="Klute M.J."/>
            <person name="Nakayama T."/>
            <person name="Obornik M."/>
            <person name="Reyes-Prieto A."/>
            <person name="Armbrust E.V."/>
            <person name="Aves S.J."/>
            <person name="Beiko R.G."/>
            <person name="Coutinho P."/>
            <person name="Dacks J.B."/>
            <person name="Durnford D.G."/>
            <person name="Fast N.M."/>
            <person name="Green B.R."/>
            <person name="Grisdale C.J."/>
            <person name="Hempel F."/>
            <person name="Henrissat B."/>
            <person name="Hoppner M.P."/>
            <person name="Ishida K."/>
            <person name="Kim E."/>
            <person name="Koreny L."/>
            <person name="Kroth P.G."/>
            <person name="Liu Y."/>
            <person name="Malik S.B."/>
            <person name="Maier U.G."/>
            <person name="McRose D."/>
            <person name="Mock T."/>
            <person name="Neilson J.A."/>
            <person name="Onodera N.T."/>
            <person name="Poole A.M."/>
            <person name="Pritham E.J."/>
            <person name="Richards T.A."/>
            <person name="Rocap G."/>
            <person name="Roy S.W."/>
            <person name="Sarai C."/>
            <person name="Schaack S."/>
            <person name="Shirato S."/>
            <person name="Slamovits C.H."/>
            <person name="Spencer D.F."/>
            <person name="Suzuki S."/>
            <person name="Worden A.Z."/>
            <person name="Zauner S."/>
            <person name="Barry K."/>
            <person name="Bell C."/>
            <person name="Bharti A.K."/>
            <person name="Crow J.A."/>
            <person name="Grimwood J."/>
            <person name="Kramer R."/>
            <person name="Lindquist E."/>
            <person name="Lucas S."/>
            <person name="Salamov A."/>
            <person name="McFadden G.I."/>
            <person name="Lane C.E."/>
            <person name="Keeling P.J."/>
            <person name="Gray M.W."/>
            <person name="Grigoriev I.V."/>
            <person name="Archibald J.M."/>
        </authorList>
    </citation>
    <scope>NUCLEOTIDE SEQUENCE</scope>
    <source>
        <strain evidence="6 8">CCMP2712</strain>
    </source>
</reference>
<keyword evidence="8" id="KW-1185">Reference proteome</keyword>
<sequence length="239" mass="27638">MPQAVPEHVVKKRKAQEAIAADRQATLIKERKENKEARKAMIVRTAKYHKEYKQAAADLVRFRREAKKHGNFFMEPEPKLVLVVRIKGINSVDPKTRKILQLMRLRQINNAVFMKVNSASINMLRLAGEYVTYGPPNLKTVRELIYKRGFASVKKQRMPLTDNKIISEALGEHGITCMEDLIHEIYTVGPKFKECNRFLWPFKMSCAKGGMPKKRLHFIEGGQYGDREELINSLVRKMN</sequence>
<organism evidence="6">
    <name type="scientific">Guillardia theta (strain CCMP2712)</name>
    <name type="common">Cryptophyte</name>
    <dbReference type="NCBI Taxonomy" id="905079"/>
    <lineage>
        <taxon>Eukaryota</taxon>
        <taxon>Cryptophyceae</taxon>
        <taxon>Pyrenomonadales</taxon>
        <taxon>Geminigeraceae</taxon>
        <taxon>Guillardia</taxon>
    </lineage>
</organism>
<dbReference type="Gene3D" id="1.10.15.30">
    <property type="match status" value="1"/>
</dbReference>
<dbReference type="RefSeq" id="XP_005838420.1">
    <property type="nucleotide sequence ID" value="XM_005838363.1"/>
</dbReference>
<comment type="similarity">
    <text evidence="1">Belongs to the universal ribosomal protein uL30 family.</text>
</comment>
<dbReference type="InterPro" id="IPR016082">
    <property type="entry name" value="Ribosomal_uL30_ferredoxin-like"/>
</dbReference>
<reference evidence="8" key="2">
    <citation type="submission" date="2012-11" db="EMBL/GenBank/DDBJ databases">
        <authorList>
            <person name="Kuo A."/>
            <person name="Curtis B.A."/>
            <person name="Tanifuji G."/>
            <person name="Burki F."/>
            <person name="Gruber A."/>
            <person name="Irimia M."/>
            <person name="Maruyama S."/>
            <person name="Arias M.C."/>
            <person name="Ball S.G."/>
            <person name="Gile G.H."/>
            <person name="Hirakawa Y."/>
            <person name="Hopkins J.F."/>
            <person name="Rensing S.A."/>
            <person name="Schmutz J."/>
            <person name="Symeonidi A."/>
            <person name="Elias M."/>
            <person name="Eveleigh R.J."/>
            <person name="Herman E.K."/>
            <person name="Klute M.J."/>
            <person name="Nakayama T."/>
            <person name="Obornik M."/>
            <person name="Reyes-Prieto A."/>
            <person name="Armbrust E.V."/>
            <person name="Aves S.J."/>
            <person name="Beiko R.G."/>
            <person name="Coutinho P."/>
            <person name="Dacks J.B."/>
            <person name="Durnford D.G."/>
            <person name="Fast N.M."/>
            <person name="Green B.R."/>
            <person name="Grisdale C."/>
            <person name="Hempe F."/>
            <person name="Henrissat B."/>
            <person name="Hoppner M.P."/>
            <person name="Ishida K.-I."/>
            <person name="Kim E."/>
            <person name="Koreny L."/>
            <person name="Kroth P.G."/>
            <person name="Liu Y."/>
            <person name="Malik S.-B."/>
            <person name="Maier U.G."/>
            <person name="McRose D."/>
            <person name="Mock T."/>
            <person name="Neilson J.A."/>
            <person name="Onodera N.T."/>
            <person name="Poole A.M."/>
            <person name="Pritham E.J."/>
            <person name="Richards T.A."/>
            <person name="Rocap G."/>
            <person name="Roy S.W."/>
            <person name="Sarai C."/>
            <person name="Schaack S."/>
            <person name="Shirato S."/>
            <person name="Slamovits C.H."/>
            <person name="Spencer D.F."/>
            <person name="Suzuki S."/>
            <person name="Worden A.Z."/>
            <person name="Zauner S."/>
            <person name="Barry K."/>
            <person name="Bell C."/>
            <person name="Bharti A.K."/>
            <person name="Crow J.A."/>
            <person name="Grimwood J."/>
            <person name="Kramer R."/>
            <person name="Lindquist E."/>
            <person name="Lucas S."/>
            <person name="Salamov A."/>
            <person name="McFadden G.I."/>
            <person name="Lane C.E."/>
            <person name="Keeling P.J."/>
            <person name="Gray M.W."/>
            <person name="Grigoriev I.V."/>
            <person name="Archibald J.M."/>
        </authorList>
    </citation>
    <scope>NUCLEOTIDE SEQUENCE</scope>
    <source>
        <strain evidence="8">CCMP2712</strain>
    </source>
</reference>
<dbReference type="EMBL" id="JH992975">
    <property type="protein sequence ID" value="EKX51440.1"/>
    <property type="molecule type" value="Genomic_DNA"/>
</dbReference>
<feature type="domain" description="Large ribosomal subunit protein uL30 N-terminal eukaryotes" evidence="5">
    <location>
        <begin position="5"/>
        <end position="76"/>
    </location>
</feature>
<evidence type="ECO:0000256" key="3">
    <source>
        <dbReference type="ARBA" id="ARBA00023274"/>
    </source>
</evidence>
<dbReference type="OMA" id="IVEPWIA"/>
<dbReference type="InterPro" id="IPR036919">
    <property type="entry name" value="Ribo_uL30_ferredoxin-like_sf"/>
</dbReference>
<dbReference type="PANTHER" id="PTHR11524:SF16">
    <property type="entry name" value="LARGE RIBOSOMAL SUBUNIT PROTEIN UL30"/>
    <property type="match status" value="1"/>
</dbReference>
<dbReference type="GO" id="GO:0003735">
    <property type="term" value="F:structural constituent of ribosome"/>
    <property type="evidence" value="ECO:0007669"/>
    <property type="project" value="TreeGrafter"/>
</dbReference>
<dbReference type="GO" id="GO:0022625">
    <property type="term" value="C:cytosolic large ribosomal subunit"/>
    <property type="evidence" value="ECO:0007669"/>
    <property type="project" value="TreeGrafter"/>
</dbReference>
<dbReference type="EnsemblProtists" id="EKX51440">
    <property type="protein sequence ID" value="EKX51440"/>
    <property type="gene ID" value="GUITHDRAFT_92598"/>
</dbReference>
<dbReference type="eggNOG" id="KOG3184">
    <property type="taxonomic scope" value="Eukaryota"/>
</dbReference>
<evidence type="ECO:0000313" key="7">
    <source>
        <dbReference type="EnsemblProtists" id="EKX51440"/>
    </source>
</evidence>
<name>L1JTB7_GUITC</name>
<reference evidence="7" key="3">
    <citation type="submission" date="2016-03" db="UniProtKB">
        <authorList>
            <consortium name="EnsemblProtists"/>
        </authorList>
    </citation>
    <scope>IDENTIFICATION</scope>
</reference>
<dbReference type="PaxDb" id="55529-EKX51440"/>
<dbReference type="PANTHER" id="PTHR11524">
    <property type="entry name" value="60S RIBOSOMAL PROTEIN L7"/>
    <property type="match status" value="1"/>
</dbReference>
<dbReference type="InterPro" id="IPR035808">
    <property type="entry name" value="Ribosomal_uL30_euk_arc"/>
</dbReference>